<dbReference type="RefSeq" id="XP_019024911.1">
    <property type="nucleotide sequence ID" value="XM_019170117.1"/>
</dbReference>
<keyword evidence="3" id="KW-0963">Cytoplasm</keyword>
<protein>
    <recommendedName>
        <fullName evidence="8">Survival factor 1</fullName>
    </recommendedName>
</protein>
<evidence type="ECO:0000256" key="2">
    <source>
        <dbReference type="ARBA" id="ARBA00009069"/>
    </source>
</evidence>
<evidence type="ECO:0000313" key="6">
    <source>
        <dbReference type="EMBL" id="GAO47006.1"/>
    </source>
</evidence>
<proteinExistence type="inferred from homology"/>
<reference evidence="6 7" key="3">
    <citation type="journal article" date="2015" name="Genome Announc.">
        <title>Draft Genome Sequence of the Archiascomycetous Yeast Saitoella complicata.</title>
        <authorList>
            <person name="Yamauchi K."/>
            <person name="Kondo S."/>
            <person name="Hamamoto M."/>
            <person name="Takahashi Y."/>
            <person name="Ogura Y."/>
            <person name="Hayashi T."/>
            <person name="Nishida H."/>
        </authorList>
    </citation>
    <scope>NUCLEOTIDE SEQUENCE [LARGE SCALE GENOMIC DNA]</scope>
    <source>
        <strain evidence="6 7">NRRL Y-17804</strain>
    </source>
</reference>
<comment type="similarity">
    <text evidence="2">Belongs to the SVF1 family.</text>
</comment>
<gene>
    <name evidence="6" type="ORF">G7K_1220-t1</name>
</gene>
<dbReference type="EMBL" id="BACD03000006">
    <property type="protein sequence ID" value="GAO47006.1"/>
    <property type="molecule type" value="Genomic_DNA"/>
</dbReference>
<dbReference type="Proteomes" id="UP000033140">
    <property type="component" value="Unassembled WGS sequence"/>
</dbReference>
<dbReference type="PANTHER" id="PTHR47107:SF1">
    <property type="entry name" value="CERAMIDE-BINDING PROTEIN SVF1-RELATED"/>
    <property type="match status" value="1"/>
</dbReference>
<dbReference type="PANTHER" id="PTHR47107">
    <property type="entry name" value="SVF1-LIKE PROTEIN YDR222W-RELATED"/>
    <property type="match status" value="1"/>
</dbReference>
<dbReference type="GO" id="GO:0006979">
    <property type="term" value="P:response to oxidative stress"/>
    <property type="evidence" value="ECO:0007669"/>
    <property type="project" value="InterPro"/>
</dbReference>
<dbReference type="Gene3D" id="2.40.370.10">
    <property type="entry name" value="AttH-like domain"/>
    <property type="match status" value="1"/>
</dbReference>
<dbReference type="GO" id="GO:0005737">
    <property type="term" value="C:cytoplasm"/>
    <property type="evidence" value="ECO:0007669"/>
    <property type="project" value="UniProtKB-SubCell"/>
</dbReference>
<name>A0A0E9NBD4_SAICN</name>
<sequence length="374" mass="41019">MRQWLQGSVAYVTGTAEPEYGAEALHSVADQVTEGPQFSELTLEDLTWQLPGGSNVETQTFYIMADSGHLCFAQIIHSNIGFGQEQTQFTCRVYHKEENMNVWSSTNLQNFAVSEDGHSMSANQASVVLSEDGNKYTLRISVSPTTIVDVEFTRTAPGLKAGKNGTTTYGTDANKPWGSMRHIFWPRATVTGTIIADGKALDIKGRGLFVHALQGMKPHHAAARWNFANFQGENYSAVMMEFTTPPSYGSVTVNVGGVAKDGELVLGTVKNTATHVEKKLDEETGWEEPTRIEFNWLEDGKSKASIDAKLETRIERVDVLAEIPALLKKLVQGVAGTKPFIYQCVNPVTLKLTDGDKEIEDNGILFTEATFISS</sequence>
<reference evidence="6 7" key="2">
    <citation type="journal article" date="2014" name="J. Gen. Appl. Microbiol.">
        <title>The early diverging ascomycetous budding yeast Saitoella complicata has three histone deacetylases belonging to the Clr6, Hos2, and Rpd3 lineages.</title>
        <authorList>
            <person name="Nishida H."/>
            <person name="Matsumoto T."/>
            <person name="Kondo S."/>
            <person name="Hamamoto M."/>
            <person name="Yoshikawa H."/>
        </authorList>
    </citation>
    <scope>NUCLEOTIDE SEQUENCE [LARGE SCALE GENOMIC DNA]</scope>
    <source>
        <strain evidence="6 7">NRRL Y-17804</strain>
    </source>
</reference>
<dbReference type="AlphaFoldDB" id="A0A0E9NBD4"/>
<dbReference type="Pfam" id="PF08622">
    <property type="entry name" value="Svf1"/>
    <property type="match status" value="1"/>
</dbReference>
<dbReference type="InterPro" id="IPR023374">
    <property type="entry name" value="AttH-like_dom_sf"/>
</dbReference>
<reference evidence="6 7" key="1">
    <citation type="journal article" date="2011" name="J. Gen. Appl. Microbiol.">
        <title>Draft genome sequencing of the enigmatic yeast Saitoella complicata.</title>
        <authorList>
            <person name="Nishida H."/>
            <person name="Hamamoto M."/>
            <person name="Sugiyama J."/>
        </authorList>
    </citation>
    <scope>NUCLEOTIDE SEQUENCE [LARGE SCALE GENOMIC DNA]</scope>
    <source>
        <strain evidence="6 7">NRRL Y-17804</strain>
    </source>
</reference>
<dbReference type="InterPro" id="IPR013931">
    <property type="entry name" value="Svf1-like_N"/>
</dbReference>
<keyword evidence="7" id="KW-1185">Reference proteome</keyword>
<dbReference type="OrthoDB" id="2590239at2759"/>
<feature type="domain" description="Svf1-like C-terminal" evidence="5">
    <location>
        <begin position="216"/>
        <end position="373"/>
    </location>
</feature>
<dbReference type="InterPro" id="IPR033394">
    <property type="entry name" value="Svf1-like_C"/>
</dbReference>
<evidence type="ECO:0008006" key="8">
    <source>
        <dbReference type="Google" id="ProtNLM"/>
    </source>
</evidence>
<dbReference type="InterPro" id="IPR051385">
    <property type="entry name" value="Ceramide-binding_SVF1"/>
</dbReference>
<comment type="subcellular location">
    <subcellularLocation>
        <location evidence="1">Cytoplasm</location>
    </subcellularLocation>
</comment>
<evidence type="ECO:0000259" key="4">
    <source>
        <dbReference type="Pfam" id="PF08622"/>
    </source>
</evidence>
<evidence type="ECO:0000256" key="1">
    <source>
        <dbReference type="ARBA" id="ARBA00004496"/>
    </source>
</evidence>
<comment type="caution">
    <text evidence="6">The sequence shown here is derived from an EMBL/GenBank/DDBJ whole genome shotgun (WGS) entry which is preliminary data.</text>
</comment>
<evidence type="ECO:0000256" key="3">
    <source>
        <dbReference type="ARBA" id="ARBA00022490"/>
    </source>
</evidence>
<evidence type="ECO:0000313" key="7">
    <source>
        <dbReference type="Proteomes" id="UP000033140"/>
    </source>
</evidence>
<organism evidence="6 7">
    <name type="scientific">Saitoella complicata (strain BCRC 22490 / CBS 7301 / JCM 7358 / NBRC 10748 / NRRL Y-17804)</name>
    <dbReference type="NCBI Taxonomy" id="698492"/>
    <lineage>
        <taxon>Eukaryota</taxon>
        <taxon>Fungi</taxon>
        <taxon>Dikarya</taxon>
        <taxon>Ascomycota</taxon>
        <taxon>Taphrinomycotina</taxon>
        <taxon>Taphrinomycotina incertae sedis</taxon>
        <taxon>Saitoella</taxon>
    </lineage>
</organism>
<feature type="domain" description="Svf1-like N-terminal" evidence="4">
    <location>
        <begin position="56"/>
        <end position="214"/>
    </location>
</feature>
<evidence type="ECO:0000259" key="5">
    <source>
        <dbReference type="Pfam" id="PF17187"/>
    </source>
</evidence>
<dbReference type="SUPFAM" id="SSF159245">
    <property type="entry name" value="AttH-like"/>
    <property type="match status" value="1"/>
</dbReference>
<dbReference type="STRING" id="698492.A0A0E9NBD4"/>
<accession>A0A0E9NBD4</accession>
<dbReference type="OMA" id="AFWPRCV"/>
<dbReference type="Pfam" id="PF17187">
    <property type="entry name" value="Svf1_C"/>
    <property type="match status" value="1"/>
</dbReference>